<feature type="domain" description="Putative zinc-finger" evidence="3">
    <location>
        <begin position="9"/>
        <end position="41"/>
    </location>
</feature>
<proteinExistence type="predicted"/>
<reference evidence="4" key="1">
    <citation type="submission" date="2020-09" db="EMBL/GenBank/DDBJ databases">
        <title>Nocardioides sp. strain MJB4 16S ribosomal RNA gene Genome sequencing and assembly.</title>
        <authorList>
            <person name="Kim I."/>
        </authorList>
    </citation>
    <scope>NUCLEOTIDE SEQUENCE</scope>
    <source>
        <strain evidence="4">MJB4</strain>
    </source>
</reference>
<dbReference type="EMBL" id="JACYXZ010000001">
    <property type="protein sequence ID" value="MBD8868389.1"/>
    <property type="molecule type" value="Genomic_DNA"/>
</dbReference>
<evidence type="ECO:0000313" key="4">
    <source>
        <dbReference type="EMBL" id="MBD8868389.1"/>
    </source>
</evidence>
<dbReference type="Pfam" id="PF13490">
    <property type="entry name" value="zf-HC2"/>
    <property type="match status" value="1"/>
</dbReference>
<dbReference type="InterPro" id="IPR041916">
    <property type="entry name" value="Anti_sigma_zinc_sf"/>
</dbReference>
<evidence type="ECO:0000256" key="1">
    <source>
        <dbReference type="ARBA" id="ARBA00023015"/>
    </source>
</evidence>
<evidence type="ECO:0000256" key="2">
    <source>
        <dbReference type="ARBA" id="ARBA00023163"/>
    </source>
</evidence>
<organism evidence="4 5">
    <name type="scientific">Nocardioides donggukensis</name>
    <dbReference type="NCBI Taxonomy" id="2774019"/>
    <lineage>
        <taxon>Bacteria</taxon>
        <taxon>Bacillati</taxon>
        <taxon>Actinomycetota</taxon>
        <taxon>Actinomycetes</taxon>
        <taxon>Propionibacteriales</taxon>
        <taxon>Nocardioidaceae</taxon>
        <taxon>Nocardioides</taxon>
    </lineage>
</organism>
<name>A0A927K1J4_9ACTN</name>
<sequence>MIDDESHRRLREQLGSYALGHLSGQESAAVRAHLDGCPACRAELAEIEPVRRGLDLVDPGLLADPPTPPAWLGERIRERVAAERAARPVPPPVSASRTSVRSFRRPAAGRVVRLSAAAAVLLVAAGGGAVLGRATAPEPAAVPMEQIALRPAGDSGLAVESAILVPHTWGVEVRFTGTGFAEGVVYRAAVRSADGTTTPAGEFVGAGTGVSVTCNMQSALLRDETVRFVVRDEAGERVLTADLPAPS</sequence>
<keyword evidence="2" id="KW-0804">Transcription</keyword>
<gene>
    <name evidence="4" type="ORF">IE331_02030</name>
</gene>
<comment type="caution">
    <text evidence="4">The sequence shown here is derived from an EMBL/GenBank/DDBJ whole genome shotgun (WGS) entry which is preliminary data.</text>
</comment>
<evidence type="ECO:0000313" key="5">
    <source>
        <dbReference type="Proteomes" id="UP000616839"/>
    </source>
</evidence>
<dbReference type="Gene3D" id="1.10.10.1320">
    <property type="entry name" value="Anti-sigma factor, zinc-finger domain"/>
    <property type="match status" value="1"/>
</dbReference>
<accession>A0A927K1J4</accession>
<dbReference type="RefSeq" id="WP_192139990.1">
    <property type="nucleotide sequence ID" value="NZ_JACYXZ010000001.1"/>
</dbReference>
<keyword evidence="5" id="KW-1185">Reference proteome</keyword>
<dbReference type="InterPro" id="IPR027383">
    <property type="entry name" value="Znf_put"/>
</dbReference>
<evidence type="ECO:0000259" key="3">
    <source>
        <dbReference type="Pfam" id="PF13490"/>
    </source>
</evidence>
<protein>
    <submittedName>
        <fullName evidence="4">Zf-HC2 domain-containing protein</fullName>
    </submittedName>
</protein>
<keyword evidence="1" id="KW-0805">Transcription regulation</keyword>
<dbReference type="Proteomes" id="UP000616839">
    <property type="component" value="Unassembled WGS sequence"/>
</dbReference>
<dbReference type="AlphaFoldDB" id="A0A927K1J4"/>